<dbReference type="KEGG" id="het:BBW65_06715"/>
<gene>
    <name evidence="1" type="ORF">BBW65_06715</name>
</gene>
<evidence type="ECO:0000313" key="2">
    <source>
        <dbReference type="Proteomes" id="UP000092884"/>
    </source>
</evidence>
<reference evidence="2" key="1">
    <citation type="submission" date="2016-07" db="EMBL/GenBank/DDBJ databases">
        <authorList>
            <person name="Florea S."/>
            <person name="Webb J.S."/>
            <person name="Jaromczyk J."/>
            <person name="Schardl C.L."/>
        </authorList>
    </citation>
    <scope>NUCLEOTIDE SEQUENCE [LARGE SCALE GENOMIC DNA]</scope>
    <source>
        <strain evidence="2">MIT 01-6242</strain>
    </source>
</reference>
<proteinExistence type="predicted"/>
<evidence type="ECO:0000313" key="1">
    <source>
        <dbReference type="EMBL" id="ANV98502.1"/>
    </source>
</evidence>
<dbReference type="AlphaFoldDB" id="A0A1B1U726"/>
<name>A0A1B1U726_9HELI</name>
<accession>A0A1B1U726</accession>
<dbReference type="STRING" id="222136.BBW65_06715"/>
<sequence>MVSFFGIEPLYQCFFWDLENDGKMGQKECFLTMDAESCKIALEQWISSLLRAKTALKQLVKTTGL</sequence>
<dbReference type="Proteomes" id="UP000092884">
    <property type="component" value="Chromosome"/>
</dbReference>
<organism evidence="1 2">
    <name type="scientific">Helicobacter enhydrae</name>
    <dbReference type="NCBI Taxonomy" id="222136"/>
    <lineage>
        <taxon>Bacteria</taxon>
        <taxon>Pseudomonadati</taxon>
        <taxon>Campylobacterota</taxon>
        <taxon>Epsilonproteobacteria</taxon>
        <taxon>Campylobacterales</taxon>
        <taxon>Helicobacteraceae</taxon>
        <taxon>Helicobacter</taxon>
    </lineage>
</organism>
<protein>
    <submittedName>
        <fullName evidence="1">Uncharacterized protein</fullName>
    </submittedName>
</protein>
<keyword evidence="2" id="KW-1185">Reference proteome</keyword>
<dbReference type="EMBL" id="CP016503">
    <property type="protein sequence ID" value="ANV98502.1"/>
    <property type="molecule type" value="Genomic_DNA"/>
</dbReference>